<comment type="caution">
    <text evidence="1">The sequence shown here is derived from an EMBL/GenBank/DDBJ whole genome shotgun (WGS) entry which is preliminary data.</text>
</comment>
<proteinExistence type="predicted"/>
<organism evidence="1 2">
    <name type="scientific">Pristionchus entomophagus</name>
    <dbReference type="NCBI Taxonomy" id="358040"/>
    <lineage>
        <taxon>Eukaryota</taxon>
        <taxon>Metazoa</taxon>
        <taxon>Ecdysozoa</taxon>
        <taxon>Nematoda</taxon>
        <taxon>Chromadorea</taxon>
        <taxon>Rhabditida</taxon>
        <taxon>Rhabditina</taxon>
        <taxon>Diplogasteromorpha</taxon>
        <taxon>Diplogasteroidea</taxon>
        <taxon>Neodiplogasteridae</taxon>
        <taxon>Pristionchus</taxon>
    </lineage>
</organism>
<evidence type="ECO:0000313" key="2">
    <source>
        <dbReference type="Proteomes" id="UP001432027"/>
    </source>
</evidence>
<keyword evidence="2" id="KW-1185">Reference proteome</keyword>
<gene>
    <name evidence="1" type="ORF">PENTCL1PPCAC_8863</name>
</gene>
<evidence type="ECO:0000313" key="1">
    <source>
        <dbReference type="EMBL" id="GMS86688.1"/>
    </source>
</evidence>
<dbReference type="Proteomes" id="UP001432027">
    <property type="component" value="Unassembled WGS sequence"/>
</dbReference>
<dbReference type="EMBL" id="BTSX01000002">
    <property type="protein sequence ID" value="GMS86688.1"/>
    <property type="molecule type" value="Genomic_DNA"/>
</dbReference>
<feature type="non-terminal residue" evidence="1">
    <location>
        <position position="1"/>
    </location>
</feature>
<name>A0AAV5SU94_9BILA</name>
<accession>A0AAV5SU94</accession>
<protein>
    <recommendedName>
        <fullName evidence="3">Ribosomal protein</fullName>
    </recommendedName>
</protein>
<feature type="non-terminal residue" evidence="1">
    <location>
        <position position="95"/>
    </location>
</feature>
<dbReference type="AlphaFoldDB" id="A0AAV5SU94"/>
<evidence type="ECO:0008006" key="3">
    <source>
        <dbReference type="Google" id="ProtNLM"/>
    </source>
</evidence>
<sequence>HRGLCTRIYDLIAKAKKDVELHMRYFMPTPKQFMTFSRPVTFHFFRKWKPVKDEHFLNVLRRGHSIFQKMHQLSSSFVQRKLLSKQSKYVLSIHP</sequence>
<reference evidence="1" key="1">
    <citation type="submission" date="2023-10" db="EMBL/GenBank/DDBJ databases">
        <title>Genome assembly of Pristionchus species.</title>
        <authorList>
            <person name="Yoshida K."/>
            <person name="Sommer R.J."/>
        </authorList>
    </citation>
    <scope>NUCLEOTIDE SEQUENCE</scope>
    <source>
        <strain evidence="1">RS0144</strain>
    </source>
</reference>